<gene>
    <name evidence="7" type="ordered locus">A2cp1_0259</name>
</gene>
<evidence type="ECO:0000256" key="3">
    <source>
        <dbReference type="PROSITE-ProRule" id="PRU00339"/>
    </source>
</evidence>
<feature type="repeat" description="TPR" evidence="3">
    <location>
        <begin position="560"/>
        <end position="593"/>
    </location>
</feature>
<dbReference type="InterPro" id="IPR011990">
    <property type="entry name" value="TPR-like_helical_dom_sf"/>
</dbReference>
<keyword evidence="1" id="KW-0677">Repeat</keyword>
<dbReference type="RefSeq" id="WP_012631680.1">
    <property type="nucleotide sequence ID" value="NC_011891.1"/>
</dbReference>
<evidence type="ECO:0000259" key="5">
    <source>
        <dbReference type="Pfam" id="PF01841"/>
    </source>
</evidence>
<dbReference type="InterPro" id="IPR038765">
    <property type="entry name" value="Papain-like_cys_pep_sf"/>
</dbReference>
<dbReference type="PANTHER" id="PTHR44858">
    <property type="entry name" value="TETRATRICOPEPTIDE REPEAT PROTEIN 6"/>
    <property type="match status" value="1"/>
</dbReference>
<evidence type="ECO:0000313" key="8">
    <source>
        <dbReference type="Proteomes" id="UP000007089"/>
    </source>
</evidence>
<dbReference type="InterPro" id="IPR050498">
    <property type="entry name" value="Ycf3"/>
</dbReference>
<proteinExistence type="predicted"/>
<dbReference type="Pfam" id="PF01841">
    <property type="entry name" value="Transglut_core"/>
    <property type="match status" value="1"/>
</dbReference>
<dbReference type="Pfam" id="PF12969">
    <property type="entry name" value="DUF3857"/>
    <property type="match status" value="1"/>
</dbReference>
<evidence type="ECO:0000313" key="7">
    <source>
        <dbReference type="EMBL" id="ACL63618.1"/>
    </source>
</evidence>
<feature type="repeat" description="TPR" evidence="3">
    <location>
        <begin position="492"/>
        <end position="525"/>
    </location>
</feature>
<dbReference type="Proteomes" id="UP000007089">
    <property type="component" value="Chromosome"/>
</dbReference>
<accession>B8J920</accession>
<dbReference type="HOGENOM" id="CLU_265249_0_0_7"/>
<evidence type="ECO:0000256" key="1">
    <source>
        <dbReference type="ARBA" id="ARBA00022737"/>
    </source>
</evidence>
<dbReference type="SUPFAM" id="SSF54001">
    <property type="entry name" value="Cysteine proteinases"/>
    <property type="match status" value="1"/>
</dbReference>
<evidence type="ECO:0000256" key="2">
    <source>
        <dbReference type="ARBA" id="ARBA00022803"/>
    </source>
</evidence>
<feature type="domain" description="Transglutaminase-like" evidence="5">
    <location>
        <begin position="904"/>
        <end position="967"/>
    </location>
</feature>
<dbReference type="SMART" id="SM00028">
    <property type="entry name" value="TPR"/>
    <property type="match status" value="4"/>
</dbReference>
<dbReference type="SUPFAM" id="SSF48452">
    <property type="entry name" value="TPR-like"/>
    <property type="match status" value="2"/>
</dbReference>
<dbReference type="InterPro" id="IPR019734">
    <property type="entry name" value="TPR_rpt"/>
</dbReference>
<evidence type="ECO:0000256" key="4">
    <source>
        <dbReference type="SAM" id="SignalP"/>
    </source>
</evidence>
<protein>
    <submittedName>
        <fullName evidence="7">Tetratricopeptide TPR_2 repeat protein</fullName>
    </submittedName>
</protein>
<dbReference type="AlphaFoldDB" id="B8J920"/>
<dbReference type="PROSITE" id="PS50005">
    <property type="entry name" value="TPR"/>
    <property type="match status" value="3"/>
</dbReference>
<keyword evidence="2 3" id="KW-0802">TPR repeat</keyword>
<dbReference type="Gene3D" id="2.60.40.3140">
    <property type="match status" value="1"/>
</dbReference>
<sequence>MLARLAALLALCLAWTGSVRALSPLPPPTGLDPEAERAAAAVAALDRERRGPRGLAALAELDALADDLPELAHLAAAYARAADDREAHPEVRALARFRLAEVERARGNLQKEAASLQRLGFVARWRVLGPFDDEGKRGLAEAFPPEKAVDLAARYPGKVREVAWRALPDDAVVDGFVHLGAALRPAREVVAYALAEVEAPREVEARLWLGASGAARVWVNGAVVLTDADYHPARLDQRAVGVTLRRGANRILVKLCHQDGRMGFYLRLADARGEGLELAAADPRGAALHEVPAPGPTAPVPPAVAALEQRAKAARGARAEAEARLELARVLAARQGGDVQERRAAAEARRAALLAPGWVEAQLEAAALEEDHGRRRQRIEAALAAAPEDSRALRALGQEELDQGRPQAAARLLERAVRAAPGWAAPRVELAEALSRAGLEARGALLAEATASAFATVPSAVRAAARSARRLGRTEEASARSRTLVALRFDDAQTRAALAQILADRGDVAGARALLEEALRLDPSDAYQRLRLGDLLAASGRGEEAERAYAAALALAPDEPDAWERRGRARLSQGRVKDAQADLQRALELRPQSPELKLLVRSLEPAREPFERPYLLDARALAAAAPAPEPDEDALVLGELKVTRVLPSGLSSTYTQTVVKVLTPRGADQARRQTVSWSPDRQEVRVERARILKPDGTVIEAHDESERSASEPWYRLYYDLTARTLSFPALAPGDVLEVAWRLEDVAGENLLSDYFGDLTFVDDTTRKARFEYVLLVPAARAIHANAPAGIAHAQRTLPGEVVEHRWSARDLPRVVPEPGMPGWSEVSRHVHVSTYASWDQVARFYWGLVKDAVRPTPEVRAEAERIAAEVLRARRGEGTRVARAQAAASALPPPGGWDLETQRALTRAVYDFVVSQTRYVGLEFGIHGYKPYRVDQVLQRRFGDCKDKASLLRAMLESIGIDARLVLLRMRRLGRLPEAPASLAVFNHAIVYVPALDLWLDGTAAYSGSGDLPGEDRGATVLVVNPDGKPRFATVPEALPEQNRGETRFDVALAADGSAAVRGAWRVTGAEAPTYRRAYLVEEQRRAQLEQSFNRSFPGVRVASVTASDLTRLEDDVTMQFALEVPRFARPDGAGLRFSPFGAARGWGESWAALSSRRHDLDLGSPAETVFTYRHTLPAGWRIAELPDGDAARTPYASFEVRYRREGAALVAEARVRLEKGRIPARDYPAFRDLTSRIDRAFARKVRIVPAEEAAR</sequence>
<dbReference type="InterPro" id="IPR002931">
    <property type="entry name" value="Transglutaminase-like"/>
</dbReference>
<dbReference type="Gene3D" id="2.60.120.1130">
    <property type="match status" value="1"/>
</dbReference>
<dbReference type="Pfam" id="PF13432">
    <property type="entry name" value="TPR_16"/>
    <property type="match status" value="3"/>
</dbReference>
<keyword evidence="4" id="KW-0732">Signal</keyword>
<evidence type="ECO:0000259" key="6">
    <source>
        <dbReference type="Pfam" id="PF12969"/>
    </source>
</evidence>
<dbReference type="PANTHER" id="PTHR44858:SF1">
    <property type="entry name" value="UDP-N-ACETYLGLUCOSAMINE--PEPTIDE N-ACETYLGLUCOSAMINYLTRANSFERASE SPINDLY-RELATED"/>
    <property type="match status" value="1"/>
</dbReference>
<feature type="signal peptide" evidence="4">
    <location>
        <begin position="1"/>
        <end position="21"/>
    </location>
</feature>
<dbReference type="InterPro" id="IPR024618">
    <property type="entry name" value="DUF3857"/>
</dbReference>
<feature type="chain" id="PRO_5002875214" evidence="4">
    <location>
        <begin position="22"/>
        <end position="1256"/>
    </location>
</feature>
<dbReference type="EMBL" id="CP001359">
    <property type="protein sequence ID" value="ACL63618.1"/>
    <property type="molecule type" value="Genomic_DNA"/>
</dbReference>
<dbReference type="Gene3D" id="1.25.40.10">
    <property type="entry name" value="Tetratricopeptide repeat domain"/>
    <property type="match status" value="2"/>
</dbReference>
<reference evidence="7" key="1">
    <citation type="submission" date="2009-01" db="EMBL/GenBank/DDBJ databases">
        <title>Complete sequence of Anaeromyxobacter dehalogenans 2CP-1.</title>
        <authorList>
            <consortium name="US DOE Joint Genome Institute"/>
            <person name="Lucas S."/>
            <person name="Copeland A."/>
            <person name="Lapidus A."/>
            <person name="Glavina del Rio T."/>
            <person name="Dalin E."/>
            <person name="Tice H."/>
            <person name="Bruce D."/>
            <person name="Goodwin L."/>
            <person name="Pitluck S."/>
            <person name="Saunders E."/>
            <person name="Brettin T."/>
            <person name="Detter J.C."/>
            <person name="Han C."/>
            <person name="Larimer F."/>
            <person name="Land M."/>
            <person name="Hauser L."/>
            <person name="Kyrpides N."/>
            <person name="Ovchinnikova G."/>
            <person name="Beliaev A.S."/>
            <person name="Richardson P."/>
        </authorList>
    </citation>
    <scope>NUCLEOTIDE SEQUENCE</scope>
    <source>
        <strain evidence="7">2CP-1</strain>
    </source>
</reference>
<feature type="domain" description="DUF3857" evidence="6">
    <location>
        <begin position="648"/>
        <end position="813"/>
    </location>
</feature>
<organism evidence="7 8">
    <name type="scientific">Anaeromyxobacter dehalogenans (strain ATCC BAA-258 / DSM 21875 / 2CP-1)</name>
    <dbReference type="NCBI Taxonomy" id="455488"/>
    <lineage>
        <taxon>Bacteria</taxon>
        <taxon>Pseudomonadati</taxon>
        <taxon>Myxococcota</taxon>
        <taxon>Myxococcia</taxon>
        <taxon>Myxococcales</taxon>
        <taxon>Cystobacterineae</taxon>
        <taxon>Anaeromyxobacteraceae</taxon>
        <taxon>Anaeromyxobacter</taxon>
    </lineage>
</organism>
<name>B8J920_ANAD2</name>
<dbReference type="KEGG" id="acp:A2cp1_0259"/>
<keyword evidence="8" id="KW-1185">Reference proteome</keyword>
<feature type="repeat" description="TPR" evidence="3">
    <location>
        <begin position="526"/>
        <end position="559"/>
    </location>
</feature>
<dbReference type="Gene3D" id="3.10.620.30">
    <property type="match status" value="1"/>
</dbReference>